<evidence type="ECO:0000313" key="2">
    <source>
        <dbReference type="Proteomes" id="UP000265520"/>
    </source>
</evidence>
<proteinExistence type="predicted"/>
<name>A0A392W308_9FABA</name>
<evidence type="ECO:0000313" key="1">
    <source>
        <dbReference type="EMBL" id="MCI93040.1"/>
    </source>
</evidence>
<comment type="caution">
    <text evidence="1">The sequence shown here is derived from an EMBL/GenBank/DDBJ whole genome shotgun (WGS) entry which is preliminary data.</text>
</comment>
<sequence length="47" mass="5250">MGLCSSIRISIPKIGSEEIGVINDEYVDRHCKPKKKKRAAQPQEAQP</sequence>
<dbReference type="EMBL" id="LXQA011317990">
    <property type="protein sequence ID" value="MCI93040.1"/>
    <property type="molecule type" value="Genomic_DNA"/>
</dbReference>
<organism evidence="1 2">
    <name type="scientific">Trifolium medium</name>
    <dbReference type="NCBI Taxonomy" id="97028"/>
    <lineage>
        <taxon>Eukaryota</taxon>
        <taxon>Viridiplantae</taxon>
        <taxon>Streptophyta</taxon>
        <taxon>Embryophyta</taxon>
        <taxon>Tracheophyta</taxon>
        <taxon>Spermatophyta</taxon>
        <taxon>Magnoliopsida</taxon>
        <taxon>eudicotyledons</taxon>
        <taxon>Gunneridae</taxon>
        <taxon>Pentapetalae</taxon>
        <taxon>rosids</taxon>
        <taxon>fabids</taxon>
        <taxon>Fabales</taxon>
        <taxon>Fabaceae</taxon>
        <taxon>Papilionoideae</taxon>
        <taxon>50 kb inversion clade</taxon>
        <taxon>NPAAA clade</taxon>
        <taxon>Hologalegina</taxon>
        <taxon>IRL clade</taxon>
        <taxon>Trifolieae</taxon>
        <taxon>Trifolium</taxon>
    </lineage>
</organism>
<dbReference type="Proteomes" id="UP000265520">
    <property type="component" value="Unassembled WGS sequence"/>
</dbReference>
<keyword evidence="2" id="KW-1185">Reference proteome</keyword>
<reference evidence="1 2" key="1">
    <citation type="journal article" date="2018" name="Front. Plant Sci.">
        <title>Red Clover (Trifolium pratense) and Zigzag Clover (T. medium) - A Picture of Genomic Similarities and Differences.</title>
        <authorList>
            <person name="Dluhosova J."/>
            <person name="Istvanek J."/>
            <person name="Nedelnik J."/>
            <person name="Repkova J."/>
        </authorList>
    </citation>
    <scope>NUCLEOTIDE SEQUENCE [LARGE SCALE GENOMIC DNA]</scope>
    <source>
        <strain evidence="2">cv. 10/8</strain>
        <tissue evidence="1">Leaf</tissue>
    </source>
</reference>
<dbReference type="AlphaFoldDB" id="A0A392W308"/>
<feature type="non-terminal residue" evidence="1">
    <location>
        <position position="47"/>
    </location>
</feature>
<protein>
    <submittedName>
        <fullName evidence="1">Uncharacterized protein</fullName>
    </submittedName>
</protein>
<accession>A0A392W308</accession>